<feature type="binding site" evidence="7">
    <location>
        <position position="214"/>
    </location>
    <ligand>
        <name>substrate</name>
    </ligand>
</feature>
<comment type="caution">
    <text evidence="7">Lacks conserved residue(s) required for the propagation of feature annotation.</text>
</comment>
<dbReference type="GO" id="GO:0008176">
    <property type="term" value="F:tRNA (guanine(46)-N7)-methyltransferase activity"/>
    <property type="evidence" value="ECO:0007669"/>
    <property type="project" value="UniProtKB-UniRule"/>
</dbReference>
<dbReference type="GO" id="GO:0043527">
    <property type="term" value="C:tRNA methyltransferase complex"/>
    <property type="evidence" value="ECO:0007669"/>
    <property type="project" value="TreeGrafter"/>
</dbReference>
<keyword evidence="6 7" id="KW-0819">tRNA processing</keyword>
<dbReference type="PROSITE" id="PS51625">
    <property type="entry name" value="SAM_MT_TRMB"/>
    <property type="match status" value="1"/>
</dbReference>
<feature type="binding site" evidence="7">
    <location>
        <position position="187"/>
    </location>
    <ligand>
        <name>S-adenosyl-L-methionine</name>
        <dbReference type="ChEBI" id="CHEBI:59789"/>
    </ligand>
</feature>
<evidence type="ECO:0000256" key="4">
    <source>
        <dbReference type="ARBA" id="ARBA00022679"/>
    </source>
</evidence>
<evidence type="ECO:0000256" key="6">
    <source>
        <dbReference type="ARBA" id="ARBA00022694"/>
    </source>
</evidence>
<dbReference type="PANTHER" id="PTHR23417:SF14">
    <property type="entry name" value="PENTACOTRIPEPTIDE-REPEAT REGION OF PRORP DOMAIN-CONTAINING PROTEIN"/>
    <property type="match status" value="1"/>
</dbReference>
<name>A0A3N0E0U4_9ACTN</name>
<comment type="similarity">
    <text evidence="7">Belongs to the class I-like SAM-binding methyltransferase superfamily. TrmB family.</text>
</comment>
<comment type="pathway">
    <text evidence="7">tRNA modification; N(7)-methylguanine-tRNA biosynthesis.</text>
</comment>
<proteinExistence type="inferred from homology"/>
<evidence type="ECO:0000313" key="9">
    <source>
        <dbReference type="EMBL" id="RNL81462.1"/>
    </source>
</evidence>
<dbReference type="AlphaFoldDB" id="A0A3N0E0U4"/>
<feature type="binding site" evidence="7">
    <location>
        <position position="246"/>
    </location>
    <ligand>
        <name>substrate</name>
    </ligand>
</feature>
<dbReference type="EMBL" id="RJSG01000001">
    <property type="protein sequence ID" value="RNL81462.1"/>
    <property type="molecule type" value="Genomic_DNA"/>
</dbReference>
<dbReference type="Pfam" id="PF02390">
    <property type="entry name" value="Methyltransf_4"/>
    <property type="match status" value="1"/>
</dbReference>
<feature type="compositionally biased region" description="Low complexity" evidence="8">
    <location>
        <begin position="1"/>
        <end position="18"/>
    </location>
</feature>
<evidence type="ECO:0000256" key="7">
    <source>
        <dbReference type="HAMAP-Rule" id="MF_01057"/>
    </source>
</evidence>
<accession>A0A3N0E0U4</accession>
<evidence type="ECO:0000256" key="8">
    <source>
        <dbReference type="SAM" id="MobiDB-lite"/>
    </source>
</evidence>
<dbReference type="SUPFAM" id="SSF53335">
    <property type="entry name" value="S-adenosyl-L-methionine-dependent methyltransferases"/>
    <property type="match status" value="1"/>
</dbReference>
<dbReference type="PANTHER" id="PTHR23417">
    <property type="entry name" value="3-DEOXY-D-MANNO-OCTULOSONIC-ACID TRANSFERASE/TRNA GUANINE-N 7 - -METHYLTRANSFERASE"/>
    <property type="match status" value="1"/>
</dbReference>
<keyword evidence="10" id="KW-1185">Reference proteome</keyword>
<evidence type="ECO:0000256" key="5">
    <source>
        <dbReference type="ARBA" id="ARBA00022691"/>
    </source>
</evidence>
<feature type="binding site" evidence="7">
    <location>
        <position position="160"/>
    </location>
    <ligand>
        <name>S-adenosyl-L-methionine</name>
        <dbReference type="ChEBI" id="CHEBI:59789"/>
    </ligand>
</feature>
<dbReference type="CDD" id="cd02440">
    <property type="entry name" value="AdoMet_MTases"/>
    <property type="match status" value="1"/>
</dbReference>
<dbReference type="NCBIfam" id="TIGR00091">
    <property type="entry name" value="tRNA (guanosine(46)-N7)-methyltransferase TrmB"/>
    <property type="match status" value="1"/>
</dbReference>
<keyword evidence="4 7" id="KW-0808">Transferase</keyword>
<reference evidence="9 10" key="1">
    <citation type="submission" date="2018-11" db="EMBL/GenBank/DDBJ databases">
        <authorList>
            <person name="Li F."/>
        </authorList>
    </citation>
    <scope>NUCLEOTIDE SEQUENCE [LARGE SCALE GENOMIC DNA]</scope>
    <source>
        <strain evidence="9 10">KIS18-7</strain>
    </source>
</reference>
<feature type="binding site" evidence="7">
    <location>
        <position position="135"/>
    </location>
    <ligand>
        <name>S-adenosyl-L-methionine</name>
        <dbReference type="ChEBI" id="CHEBI:59789"/>
    </ligand>
</feature>
<dbReference type="Proteomes" id="UP000277094">
    <property type="component" value="Unassembled WGS sequence"/>
</dbReference>
<keyword evidence="5 7" id="KW-0949">S-adenosyl-L-methionine</keyword>
<dbReference type="InterPro" id="IPR029063">
    <property type="entry name" value="SAM-dependent_MTases_sf"/>
</dbReference>
<dbReference type="EC" id="2.1.1.33" evidence="7"/>
<feature type="region of interest" description="Disordered" evidence="8">
    <location>
        <begin position="1"/>
        <end position="29"/>
    </location>
</feature>
<evidence type="ECO:0000256" key="2">
    <source>
        <dbReference type="ARBA" id="ARBA00003015"/>
    </source>
</evidence>
<comment type="caution">
    <text evidence="9">The sequence shown here is derived from an EMBL/GenBank/DDBJ whole genome shotgun (WGS) entry which is preliminary data.</text>
</comment>
<comment type="catalytic activity">
    <reaction evidence="1 7">
        <text>guanosine(46) in tRNA + S-adenosyl-L-methionine = N(7)-methylguanosine(46) in tRNA + S-adenosyl-L-homocysteine</text>
        <dbReference type="Rhea" id="RHEA:42708"/>
        <dbReference type="Rhea" id="RHEA-COMP:10188"/>
        <dbReference type="Rhea" id="RHEA-COMP:10189"/>
        <dbReference type="ChEBI" id="CHEBI:57856"/>
        <dbReference type="ChEBI" id="CHEBI:59789"/>
        <dbReference type="ChEBI" id="CHEBI:74269"/>
        <dbReference type="ChEBI" id="CHEBI:74480"/>
        <dbReference type="EC" id="2.1.1.33"/>
    </reaction>
</comment>
<sequence length="298" mass="33097">MSGVSARAASSTPRPALSHPRWRRAPRLTATSSVAERGCEGVFAKPVEVVRIGGTYRSPVPDAVPPARPHLKFTDDGRRMREVLSYSRRGNRFTPAQQEAWDAHHEKWVIPDEAVDHPDFSLAAWFGREAPLVVEIGSGIGEATAVLAAQRPEVDVLAFEVWRPGVAHTLGLLAEAGAENVRLISVDAVWSMEHLIAPGSLDELWTFFPDPWPKSKHHKRRLVTPSFAALASSRLRPGGSWRLATDWAHYAEQMQEVLDAEPTLSGGVVERWADRPVTKFERKGLAVDRVITDLRYTR</sequence>
<evidence type="ECO:0000313" key="10">
    <source>
        <dbReference type="Proteomes" id="UP000277094"/>
    </source>
</evidence>
<comment type="function">
    <text evidence="2 7">Catalyzes the formation of N(7)-methylguanine at position 46 (m7G46) in tRNA.</text>
</comment>
<feature type="binding site" evidence="7">
    <location>
        <position position="210"/>
    </location>
    <ligand>
        <name>S-adenosyl-L-methionine</name>
        <dbReference type="ChEBI" id="CHEBI:59789"/>
    </ligand>
</feature>
<dbReference type="OrthoDB" id="9802090at2"/>
<dbReference type="Gene3D" id="3.40.50.150">
    <property type="entry name" value="Vaccinia Virus protein VP39"/>
    <property type="match status" value="1"/>
</dbReference>
<keyword evidence="3 7" id="KW-0489">Methyltransferase</keyword>
<evidence type="ECO:0000256" key="1">
    <source>
        <dbReference type="ARBA" id="ARBA00000142"/>
    </source>
</evidence>
<dbReference type="HAMAP" id="MF_01057">
    <property type="entry name" value="tRNA_methyltr_TrmB"/>
    <property type="match status" value="1"/>
</dbReference>
<feature type="binding site" evidence="7">
    <location>
        <begin position="278"/>
        <end position="281"/>
    </location>
    <ligand>
        <name>substrate</name>
    </ligand>
</feature>
<dbReference type="InterPro" id="IPR055361">
    <property type="entry name" value="tRNA_methyltr_TrmB_bact"/>
</dbReference>
<gene>
    <name evidence="7 9" type="primary">trmB</name>
    <name evidence="9" type="ORF">EFL95_01235</name>
</gene>
<dbReference type="UniPathway" id="UPA00989"/>
<organism evidence="9 10">
    <name type="scientific">Nocardioides marmorisolisilvae</name>
    <dbReference type="NCBI Taxonomy" id="1542737"/>
    <lineage>
        <taxon>Bacteria</taxon>
        <taxon>Bacillati</taxon>
        <taxon>Actinomycetota</taxon>
        <taxon>Actinomycetes</taxon>
        <taxon>Propionibacteriales</taxon>
        <taxon>Nocardioidaceae</taxon>
        <taxon>Nocardioides</taxon>
    </lineage>
</organism>
<evidence type="ECO:0000256" key="3">
    <source>
        <dbReference type="ARBA" id="ARBA00022603"/>
    </source>
</evidence>
<dbReference type="InterPro" id="IPR003358">
    <property type="entry name" value="tRNA_(Gua-N-7)_MeTrfase_Trmb"/>
</dbReference>
<protein>
    <recommendedName>
        <fullName evidence="7">tRNA (guanine-N(7)-)-methyltransferase</fullName>
        <ecNumber evidence="7">2.1.1.33</ecNumber>
    </recommendedName>
    <alternativeName>
        <fullName evidence="7">tRNA (guanine(46)-N(7))-methyltransferase</fullName>
    </alternativeName>
    <alternativeName>
        <fullName evidence="7">tRNA(m7G46)-methyltransferase</fullName>
    </alternativeName>
</protein>